<dbReference type="RefSeq" id="WP_067509061.1">
    <property type="nucleotide sequence ID" value="NZ_CP107943.1"/>
</dbReference>
<evidence type="ECO:0000256" key="1">
    <source>
        <dbReference type="SAM" id="SignalP"/>
    </source>
</evidence>
<name>A0A366E4M3_9NOCA</name>
<dbReference type="InterPro" id="IPR058333">
    <property type="entry name" value="DUF8020"/>
</dbReference>
<feature type="signal peptide" evidence="1">
    <location>
        <begin position="1"/>
        <end position="24"/>
    </location>
</feature>
<evidence type="ECO:0000259" key="2">
    <source>
        <dbReference type="Pfam" id="PF26059"/>
    </source>
</evidence>
<accession>A0A366E4M3</accession>
<evidence type="ECO:0000313" key="3">
    <source>
        <dbReference type="EMBL" id="RBO96749.1"/>
    </source>
</evidence>
<reference evidence="3 4" key="1">
    <citation type="submission" date="2018-06" db="EMBL/GenBank/DDBJ databases">
        <title>Genomic Encyclopedia of Type Strains, Phase IV (KMG-IV): sequencing the most valuable type-strain genomes for metagenomic binning, comparative biology and taxonomic classification.</title>
        <authorList>
            <person name="Goeker M."/>
        </authorList>
    </citation>
    <scope>NUCLEOTIDE SEQUENCE [LARGE SCALE GENOMIC DNA]</scope>
    <source>
        <strain evidence="3 4">DSM 44599</strain>
    </source>
</reference>
<dbReference type="AlphaFoldDB" id="A0A366E4M3"/>
<keyword evidence="1" id="KW-0732">Signal</keyword>
<proteinExistence type="predicted"/>
<organism evidence="3 4">
    <name type="scientific">Nocardia puris</name>
    <dbReference type="NCBI Taxonomy" id="208602"/>
    <lineage>
        <taxon>Bacteria</taxon>
        <taxon>Bacillati</taxon>
        <taxon>Actinomycetota</taxon>
        <taxon>Actinomycetes</taxon>
        <taxon>Mycobacteriales</taxon>
        <taxon>Nocardiaceae</taxon>
        <taxon>Nocardia</taxon>
    </lineage>
</organism>
<evidence type="ECO:0000313" key="4">
    <source>
        <dbReference type="Proteomes" id="UP000252586"/>
    </source>
</evidence>
<comment type="caution">
    <text evidence="3">The sequence shown here is derived from an EMBL/GenBank/DDBJ whole genome shotgun (WGS) entry which is preliminary data.</text>
</comment>
<feature type="chain" id="PRO_5038771973" description="DUF8020 domain-containing protein" evidence="1">
    <location>
        <begin position="25"/>
        <end position="223"/>
    </location>
</feature>
<dbReference type="STRING" id="1210090.GCA_001613185_03002"/>
<keyword evidence="4" id="KW-1185">Reference proteome</keyword>
<sequence length="223" mass="22069">MRLATLTAAALGAAVIACSTTVPAAAHPAPPPAPAIGFTARVEGDSVVVESADTVFHTADGQLRAGRPGANALDLLPLEYRFGDRSYPIAATAEGNRATLTPTRPEPGAVATQIAGPGDLLAKLPRVIGIIAPQLTFGTAVGSLIGTVIGGSLGCLLGAAVPLTWPLLPLGGPIAGCVAGMVVGAAAGVVAGTILVGGPNLVIQAIQFFHLMAQPDRPAGEGR</sequence>
<gene>
    <name evidence="3" type="ORF">DFR74_101765</name>
</gene>
<dbReference type="Proteomes" id="UP000252586">
    <property type="component" value="Unassembled WGS sequence"/>
</dbReference>
<protein>
    <recommendedName>
        <fullName evidence="2">DUF8020 domain-containing protein</fullName>
    </recommendedName>
</protein>
<feature type="domain" description="DUF8020" evidence="2">
    <location>
        <begin position="36"/>
        <end position="103"/>
    </location>
</feature>
<dbReference type="Pfam" id="PF26059">
    <property type="entry name" value="DUF8020"/>
    <property type="match status" value="1"/>
</dbReference>
<dbReference type="EMBL" id="QNRE01000001">
    <property type="protein sequence ID" value="RBO96749.1"/>
    <property type="molecule type" value="Genomic_DNA"/>
</dbReference>
<dbReference type="PROSITE" id="PS51257">
    <property type="entry name" value="PROKAR_LIPOPROTEIN"/>
    <property type="match status" value="1"/>
</dbReference>